<feature type="compositionally biased region" description="Basic and acidic residues" evidence="1">
    <location>
        <begin position="16"/>
        <end position="37"/>
    </location>
</feature>
<protein>
    <submittedName>
        <fullName evidence="2">Uncharacterized protein</fullName>
    </submittedName>
</protein>
<gene>
    <name evidence="2" type="ORF">BGAL_0179g00120</name>
</gene>
<proteinExistence type="predicted"/>
<dbReference type="OrthoDB" id="3544596at2759"/>
<reference evidence="2 3" key="1">
    <citation type="submission" date="2017-12" db="EMBL/GenBank/DDBJ databases">
        <title>Comparative genomics of Botrytis spp.</title>
        <authorList>
            <person name="Valero-Jimenez C.A."/>
            <person name="Tapia P."/>
            <person name="Veloso J."/>
            <person name="Silva-Moreno E."/>
            <person name="Staats M."/>
            <person name="Valdes J.H."/>
            <person name="Van Kan J.A.L."/>
        </authorList>
    </citation>
    <scope>NUCLEOTIDE SEQUENCE [LARGE SCALE GENOMIC DNA]</scope>
    <source>
        <strain evidence="2 3">MUCL435</strain>
    </source>
</reference>
<feature type="region of interest" description="Disordered" evidence="1">
    <location>
        <begin position="16"/>
        <end position="120"/>
    </location>
</feature>
<organism evidence="2 3">
    <name type="scientific">Botrytis galanthina</name>
    <dbReference type="NCBI Taxonomy" id="278940"/>
    <lineage>
        <taxon>Eukaryota</taxon>
        <taxon>Fungi</taxon>
        <taxon>Dikarya</taxon>
        <taxon>Ascomycota</taxon>
        <taxon>Pezizomycotina</taxon>
        <taxon>Leotiomycetes</taxon>
        <taxon>Helotiales</taxon>
        <taxon>Sclerotiniaceae</taxon>
        <taxon>Botrytis</taxon>
    </lineage>
</organism>
<name>A0A4S8QWQ5_9HELO</name>
<dbReference type="EMBL" id="PQXL01000179">
    <property type="protein sequence ID" value="THV49787.1"/>
    <property type="molecule type" value="Genomic_DNA"/>
</dbReference>
<evidence type="ECO:0000313" key="3">
    <source>
        <dbReference type="Proteomes" id="UP000308671"/>
    </source>
</evidence>
<keyword evidence="3" id="KW-1185">Reference proteome</keyword>
<evidence type="ECO:0000256" key="1">
    <source>
        <dbReference type="SAM" id="MobiDB-lite"/>
    </source>
</evidence>
<dbReference type="AlphaFoldDB" id="A0A4S8QWQ5"/>
<accession>A0A4S8QWQ5</accession>
<feature type="region of interest" description="Disordered" evidence="1">
    <location>
        <begin position="233"/>
        <end position="260"/>
    </location>
</feature>
<dbReference type="Proteomes" id="UP000308671">
    <property type="component" value="Unassembled WGS sequence"/>
</dbReference>
<feature type="compositionally biased region" description="Basic and acidic residues" evidence="1">
    <location>
        <begin position="57"/>
        <end position="66"/>
    </location>
</feature>
<comment type="caution">
    <text evidence="2">The sequence shown here is derived from an EMBL/GenBank/DDBJ whole genome shotgun (WGS) entry which is preliminary data.</text>
</comment>
<evidence type="ECO:0000313" key="2">
    <source>
        <dbReference type="EMBL" id="THV49787.1"/>
    </source>
</evidence>
<sequence>MSNNNTVERWLDNIKSDDGWSTVRGEDDRYAVRREESLDPSFGRPSQALHTKSTSRHRAEPRERQKSSRNVLPPQPENSGSSRSRVTPRRDNQRPLLPQQLPISGNSPRDPYSEAAYQSNLPHPYSSSAYGSYTSHPVPPLGIRSSEIAPGSHATTFQVTRPRRASVCIVSHQDTYVVPTLNHTVQESSSFPQHSRHRNSYLTSERSVQQTVAQGTQRVRFRRAEGNDAYERSLRRGGQLDSIGSGTGNFSRMGISYDTR</sequence>